<keyword evidence="14" id="KW-1185">Reference proteome</keyword>
<feature type="modified residue" description="N5-methylglutamine" evidence="8">
    <location>
        <position position="233"/>
    </location>
</feature>
<reference evidence="11 14" key="2">
    <citation type="submission" date="2018-12" db="EMBL/GenBank/DDBJ databases">
        <title>Comparitive functional genomics of dry heat resistant strains isolated from the viking spacecraft.</title>
        <authorList>
            <person name="Seuylemezian A."/>
            <person name="Vaishampayan P."/>
        </authorList>
    </citation>
    <scope>NUCLEOTIDE SEQUENCE [LARGE SCALE GENOMIC DNA]</scope>
    <source>
        <strain evidence="11 14">M6-11</strain>
    </source>
</reference>
<evidence type="ECO:0000256" key="1">
    <source>
        <dbReference type="ARBA" id="ARBA00002986"/>
    </source>
</evidence>
<dbReference type="Gene3D" id="3.30.70.1660">
    <property type="match status" value="1"/>
</dbReference>
<dbReference type="Gene3D" id="6.10.140.1950">
    <property type="match status" value="1"/>
</dbReference>
<dbReference type="InterPro" id="IPR045853">
    <property type="entry name" value="Pep_chain_release_fac_I_sf"/>
</dbReference>
<gene>
    <name evidence="8 11" type="primary">prfA</name>
    <name evidence="11" type="ORF">EJA12_10440</name>
    <name evidence="12" type="ORF">SAMN04488126_11174</name>
</gene>
<keyword evidence="9" id="KW-0175">Coiled coil</keyword>
<comment type="function">
    <text evidence="1 8">Peptide chain release factor 1 directs the termination of translation in response to the peptide chain termination codons UAG and UAA.</text>
</comment>
<dbReference type="Proteomes" id="UP000198823">
    <property type="component" value="Unassembled WGS sequence"/>
</dbReference>
<evidence type="ECO:0000313" key="13">
    <source>
        <dbReference type="Proteomes" id="UP000198823"/>
    </source>
</evidence>
<dbReference type="InterPro" id="IPR000352">
    <property type="entry name" value="Pep_chain_release_fac_I"/>
</dbReference>
<dbReference type="InterPro" id="IPR004373">
    <property type="entry name" value="RF-1"/>
</dbReference>
<evidence type="ECO:0000313" key="11">
    <source>
        <dbReference type="EMBL" id="RSK29977.1"/>
    </source>
</evidence>
<evidence type="ECO:0000313" key="14">
    <source>
        <dbReference type="Proteomes" id="UP000272481"/>
    </source>
</evidence>
<evidence type="ECO:0000256" key="7">
    <source>
        <dbReference type="ARBA" id="ARBA00050039"/>
    </source>
</evidence>
<dbReference type="PROSITE" id="PS00745">
    <property type="entry name" value="RF_PROK_I"/>
    <property type="match status" value="1"/>
</dbReference>
<evidence type="ECO:0000256" key="5">
    <source>
        <dbReference type="ARBA" id="ARBA00022490"/>
    </source>
</evidence>
<dbReference type="Pfam" id="PF03462">
    <property type="entry name" value="PCRF"/>
    <property type="match status" value="1"/>
</dbReference>
<name>A0A1G7DU80_9BACL</name>
<reference evidence="12 13" key="1">
    <citation type="submission" date="2016-10" db="EMBL/GenBank/DDBJ databases">
        <authorList>
            <person name="de Groot N.N."/>
        </authorList>
    </citation>
    <scope>NUCLEOTIDE SEQUENCE [LARGE SCALE GENOMIC DNA]</scope>
    <source>
        <strain evidence="12 13">CGMCC 1.6762</strain>
    </source>
</reference>
<accession>A0A1G7DU80</accession>
<dbReference type="SUPFAM" id="SSF75620">
    <property type="entry name" value="Release factor"/>
    <property type="match status" value="1"/>
</dbReference>
<dbReference type="GO" id="GO:0016149">
    <property type="term" value="F:translation release factor activity, codon specific"/>
    <property type="evidence" value="ECO:0007669"/>
    <property type="project" value="UniProtKB-UniRule"/>
</dbReference>
<dbReference type="HAMAP" id="MF_00093">
    <property type="entry name" value="Rel_fac_1"/>
    <property type="match status" value="1"/>
</dbReference>
<evidence type="ECO:0000256" key="2">
    <source>
        <dbReference type="ARBA" id="ARBA00004496"/>
    </source>
</evidence>
<comment type="similarity">
    <text evidence="3 8">Belongs to the prokaryotic/mitochondrial release factor family.</text>
</comment>
<evidence type="ECO:0000256" key="6">
    <source>
        <dbReference type="ARBA" id="ARBA00022917"/>
    </source>
</evidence>
<dbReference type="NCBIfam" id="NF001859">
    <property type="entry name" value="PRK00591.1"/>
    <property type="match status" value="1"/>
</dbReference>
<comment type="subcellular location">
    <subcellularLocation>
        <location evidence="2 8">Cytoplasm</location>
    </subcellularLocation>
</comment>
<keyword evidence="4 8" id="KW-0488">Methylation</keyword>
<keyword evidence="5 8" id="KW-0963">Cytoplasm</keyword>
<keyword evidence="6 8" id="KW-0648">Protein biosynthesis</keyword>
<protein>
    <recommendedName>
        <fullName evidence="7 8">Peptide chain release factor 1</fullName>
        <shortName evidence="8">RF-1</shortName>
    </recommendedName>
</protein>
<feature type="coiled-coil region" evidence="9">
    <location>
        <begin position="55"/>
        <end position="94"/>
    </location>
</feature>
<comment type="PTM">
    <text evidence="8">Methylated by PrmC. Methylation increases the termination efficiency of RF1.</text>
</comment>
<dbReference type="EMBL" id="RWGW01000016">
    <property type="protein sequence ID" value="RSK29977.1"/>
    <property type="molecule type" value="Genomic_DNA"/>
</dbReference>
<evidence type="ECO:0000259" key="10">
    <source>
        <dbReference type="PROSITE" id="PS00745"/>
    </source>
</evidence>
<evidence type="ECO:0000256" key="3">
    <source>
        <dbReference type="ARBA" id="ARBA00010835"/>
    </source>
</evidence>
<dbReference type="RefSeq" id="WP_092097455.1">
    <property type="nucleotide sequence ID" value="NZ_FNAR01000011.1"/>
</dbReference>
<dbReference type="FunFam" id="3.30.160.20:FF:000004">
    <property type="entry name" value="Peptide chain release factor 1"/>
    <property type="match status" value="1"/>
</dbReference>
<dbReference type="Proteomes" id="UP000272481">
    <property type="component" value="Unassembled WGS sequence"/>
</dbReference>
<proteinExistence type="inferred from homology"/>
<evidence type="ECO:0000256" key="9">
    <source>
        <dbReference type="SAM" id="Coils"/>
    </source>
</evidence>
<dbReference type="InterPro" id="IPR050057">
    <property type="entry name" value="Prokaryotic/Mito_RF"/>
</dbReference>
<evidence type="ECO:0000256" key="4">
    <source>
        <dbReference type="ARBA" id="ARBA00022481"/>
    </source>
</evidence>
<dbReference type="AlphaFoldDB" id="A0A1G7DU80"/>
<dbReference type="Pfam" id="PF00472">
    <property type="entry name" value="RF-1"/>
    <property type="match status" value="1"/>
</dbReference>
<dbReference type="InterPro" id="IPR005139">
    <property type="entry name" value="PCRF"/>
</dbReference>
<evidence type="ECO:0000256" key="8">
    <source>
        <dbReference type="HAMAP-Rule" id="MF_00093"/>
    </source>
</evidence>
<evidence type="ECO:0000313" key="12">
    <source>
        <dbReference type="EMBL" id="SDE55021.1"/>
    </source>
</evidence>
<feature type="domain" description="Prokaryotic-type class I peptide chain release factors" evidence="10">
    <location>
        <begin position="226"/>
        <end position="242"/>
    </location>
</feature>
<dbReference type="NCBIfam" id="TIGR00019">
    <property type="entry name" value="prfA"/>
    <property type="match status" value="1"/>
</dbReference>
<dbReference type="FunFam" id="3.30.70.1660:FF:000002">
    <property type="entry name" value="Peptide chain release factor 1"/>
    <property type="match status" value="1"/>
</dbReference>
<dbReference type="STRING" id="426756.SAMN04488126_11174"/>
<dbReference type="GO" id="GO:0005829">
    <property type="term" value="C:cytosol"/>
    <property type="evidence" value="ECO:0007669"/>
    <property type="project" value="UniProtKB-ARBA"/>
</dbReference>
<organism evidence="12 13">
    <name type="scientific">Bhargavaea beijingensis</name>
    <dbReference type="NCBI Taxonomy" id="426756"/>
    <lineage>
        <taxon>Bacteria</taxon>
        <taxon>Bacillati</taxon>
        <taxon>Bacillota</taxon>
        <taxon>Bacilli</taxon>
        <taxon>Bacillales</taxon>
        <taxon>Caryophanaceae</taxon>
        <taxon>Bhargavaea</taxon>
    </lineage>
</organism>
<dbReference type="PANTHER" id="PTHR43804:SF7">
    <property type="entry name" value="LD18447P"/>
    <property type="match status" value="1"/>
</dbReference>
<dbReference type="Gene3D" id="3.30.160.20">
    <property type="match status" value="1"/>
</dbReference>
<dbReference type="EMBL" id="FNAR01000011">
    <property type="protein sequence ID" value="SDE55021.1"/>
    <property type="molecule type" value="Genomic_DNA"/>
</dbReference>
<dbReference type="PANTHER" id="PTHR43804">
    <property type="entry name" value="LD18447P"/>
    <property type="match status" value="1"/>
</dbReference>
<dbReference type="SMART" id="SM00937">
    <property type="entry name" value="PCRF"/>
    <property type="match status" value="1"/>
</dbReference>
<sequence>MYERLQAVEDRYEKLNEMLSDPEVVRDTDLLRKYSKEQSEIAETVEVYRAYKKASDELTGAKELLEDKLDTEMKELVKEEVSELETGIGEMEEKLKLLLLPKDPNDTKNVIMEVRGAAGGDEAALFAGDLFRMYSRYAESKGWKTEVIDASPTGLGGFKEIIFMISGSGAYSRLKFENGAHRVQRVPETESGGRIHTSTATVACLPETEEVEIDIHDKDIRVDTFASSGPGGQSVNTTMSAVRLTHLPTGIVVSCQDEKSQIKNKEKAMKVLRARVYDKFQREAQAEYDAIRKSAVGSGDRSERIRTYNFPQNRVTDHRIGLTIQKLDQIISGKLDEVIDALIMEEQAARLESLDAAE</sequence>
<dbReference type="FunFam" id="3.30.70.1660:FF:000004">
    <property type="entry name" value="Peptide chain release factor 1"/>
    <property type="match status" value="1"/>
</dbReference>
<dbReference type="OrthoDB" id="9806673at2"/>